<proteinExistence type="predicted"/>
<reference evidence="1 2" key="1">
    <citation type="submission" date="2020-08" db="EMBL/GenBank/DDBJ databases">
        <title>Genome sequence of Sphingomonas daechungensis KACC 18115T.</title>
        <authorList>
            <person name="Hyun D.-W."/>
            <person name="Bae J.-W."/>
        </authorList>
    </citation>
    <scope>NUCLEOTIDE SEQUENCE [LARGE SCALE GENOMIC DNA]</scope>
    <source>
        <strain evidence="1 2">KACC 18115</strain>
    </source>
</reference>
<gene>
    <name evidence="1" type="ORF">H9L15_11100</name>
</gene>
<organism evidence="1 2">
    <name type="scientific">Sphingomonas daechungensis</name>
    <dbReference type="NCBI Taxonomy" id="1176646"/>
    <lineage>
        <taxon>Bacteria</taxon>
        <taxon>Pseudomonadati</taxon>
        <taxon>Pseudomonadota</taxon>
        <taxon>Alphaproteobacteria</taxon>
        <taxon>Sphingomonadales</taxon>
        <taxon>Sphingomonadaceae</taxon>
        <taxon>Sphingomonas</taxon>
    </lineage>
</organism>
<name>A0ABX6SZ05_9SPHN</name>
<dbReference type="Proteomes" id="UP000516134">
    <property type="component" value="Chromosome"/>
</dbReference>
<sequence length="71" mass="7894">MESLAPALGLGWDRQLGPSLPLSKVTVSAPEKDKWRRIEPTINTIWPIVEKADARAREFVARRRAATRAAA</sequence>
<evidence type="ECO:0000313" key="1">
    <source>
        <dbReference type="EMBL" id="QNP42685.1"/>
    </source>
</evidence>
<protein>
    <submittedName>
        <fullName evidence="1">Uncharacterized protein</fullName>
    </submittedName>
</protein>
<evidence type="ECO:0000313" key="2">
    <source>
        <dbReference type="Proteomes" id="UP000516134"/>
    </source>
</evidence>
<accession>A0ABX6SZ05</accession>
<keyword evidence="2" id="KW-1185">Reference proteome</keyword>
<dbReference type="EMBL" id="CP060780">
    <property type="protein sequence ID" value="QNP42685.1"/>
    <property type="molecule type" value="Genomic_DNA"/>
</dbReference>